<proteinExistence type="predicted"/>
<dbReference type="PANTHER" id="PTHR43047">
    <property type="entry name" value="TWO-COMPONENT HISTIDINE PROTEIN KINASE"/>
    <property type="match status" value="1"/>
</dbReference>
<dbReference type="PROSITE" id="PS50113">
    <property type="entry name" value="PAC"/>
    <property type="match status" value="3"/>
</dbReference>
<dbReference type="SUPFAM" id="SSF55785">
    <property type="entry name" value="PYP-like sensor domain (PAS domain)"/>
    <property type="match status" value="5"/>
</dbReference>
<reference evidence="10 11" key="1">
    <citation type="submission" date="2017-10" db="EMBL/GenBank/DDBJ databases">
        <title>Draft genome of Longibacter Salinarum.</title>
        <authorList>
            <person name="Goh K.M."/>
            <person name="Shamsir M.S."/>
            <person name="Lim S.W."/>
        </authorList>
    </citation>
    <scope>NUCLEOTIDE SEQUENCE [LARGE SCALE GENOMIC DNA]</scope>
    <source>
        <strain evidence="10 11">KCTC 52045</strain>
    </source>
</reference>
<accession>A0A2A8D2V7</accession>
<dbReference type="CDD" id="cd00082">
    <property type="entry name" value="HisKA"/>
    <property type="match status" value="1"/>
</dbReference>
<sequence length="1302" mass="144643">MVAVQRDTLIDMDVAKLIEHNAQNSARRSSAVKLKGALERIVRMAVRASGMSWGVILFPSTQNDDSRAETWHPSISHGESSLRPASIDPEALSILSEHVWASEGPYVHVSAENVTRDRGMIEHDRCADAGTVESSATPSASIAGIALTAPSDPEVLDAPAGNAECHRSTSDGTWGILLLVSDHALSWLEKTETDTGRESGEEPSVDRGPIEHRPDPNAAISEVLTDAAELASSSVQGYADATGHLRYRRFISESDQGIYRMEVDPPVPTDLDVDEQVDRFLVASRVAECNEAYAQMYGVDSPEEIIGLRLSDLYGGEAEANRSVQRTFIKKGYRVSNVITQEEDQAGNRLYFSNTAFSIIIDGAVHRVWGIQQDVTPIKEAEAALNHSERLLASTIDTYPFATAIFDADLRYLYANDLAAASSDVDAEGMIGKRPEKLYPTGIWEPLLPILQRCREEESFTQRVVPIQRDDGTERVIIATFVPLLGEQGALEAIIASTRDITEERRAKRELRQSEQRLSLHVEHSPLAFVEWDVDGRIVKWNPAAEQIFGYTAREARGLHVADLSPYADREETQDMWRDIISNQRPIRQQRRRNLTKAGRLILCEWSMTPLVNHSGTVIGVAATAQDVTQEIEARESLRQERDLLRGVAETSAAGIIVADRRGRVSFVNTRAETLLRSRRAVLSENFLDATFWSAHDIDGHPFTSDQLPFQRVLDSERPVFDVEMVLDRPGADVILSINAAPLHDNQGNISQVVLVMEDVTERMERQIRIREHNDILSGLAKMLVEKRDNVDEILRYAAQTAKDAFGTDRLSIWKRDDQTDDFICIEVVGPGDQDDLGMRIGKSSYQQYLKAIRGHRAVCSEDVHADERLAKLKAYNDERDIRSTLDAPVRIGGQLVGLVSAEHIGERRSWSADLINFAGAIADVVAQTFIVSKQKRTRAALRRSEQRWKALVEHHPEGVMISIDGQVAYANEAALAILGADSLSDLEKETLRHMVHDSHLGTLKDRMRRVIDGREKTEPWEHTITGLDGSSRTIVSQSVPITYREQPAAQTVMRDVTDRRAREEELRRAKEEAQQMSRLKSTFLANMSHEIRTPLTSIIGFAEVLEGRESTTENDIATIIGRSSQRLLRTLNSVLDLSKLEAGAMKCCPEWVDVKKRTQESVRLFQPKTAEANVTMRTEVPASPLRSHLDVSALDRILDNLIGNAIKFTPEGGHVTVRASGTDDVVTLEVEDTGIGVPDDFRQHLFEPFLQAPSGPDNDHQGTGLGLAITRQLIRLMGGEISVSSTEGVGTCFTVTLPREL</sequence>
<feature type="region of interest" description="Disordered" evidence="6">
    <location>
        <begin position="191"/>
        <end position="216"/>
    </location>
</feature>
<dbReference type="InterPro" id="IPR003594">
    <property type="entry name" value="HATPase_dom"/>
</dbReference>
<dbReference type="EC" id="2.7.13.3" evidence="2"/>
<evidence type="ECO:0000259" key="8">
    <source>
        <dbReference type="PROSITE" id="PS50112"/>
    </source>
</evidence>
<feature type="domain" description="PAS" evidence="8">
    <location>
        <begin position="945"/>
        <end position="1015"/>
    </location>
</feature>
<evidence type="ECO:0000256" key="3">
    <source>
        <dbReference type="ARBA" id="ARBA00022553"/>
    </source>
</evidence>
<dbReference type="Pfam" id="PF02518">
    <property type="entry name" value="HATPase_c"/>
    <property type="match status" value="1"/>
</dbReference>
<comment type="catalytic activity">
    <reaction evidence="1">
        <text>ATP + protein L-histidine = ADP + protein N-phospho-L-histidine.</text>
        <dbReference type="EC" id="2.7.13.3"/>
    </reaction>
</comment>
<evidence type="ECO:0000259" key="9">
    <source>
        <dbReference type="PROSITE" id="PS50113"/>
    </source>
</evidence>
<dbReference type="Gene3D" id="3.30.565.10">
    <property type="entry name" value="Histidine kinase-like ATPase, C-terminal domain"/>
    <property type="match status" value="1"/>
</dbReference>
<dbReference type="Proteomes" id="UP000220102">
    <property type="component" value="Unassembled WGS sequence"/>
</dbReference>
<dbReference type="InterPro" id="IPR005467">
    <property type="entry name" value="His_kinase_dom"/>
</dbReference>
<dbReference type="Pfam" id="PF00512">
    <property type="entry name" value="HisKA"/>
    <property type="match status" value="1"/>
</dbReference>
<dbReference type="InterPro" id="IPR036097">
    <property type="entry name" value="HisK_dim/P_sf"/>
</dbReference>
<keyword evidence="11" id="KW-1185">Reference proteome</keyword>
<feature type="domain" description="PAS" evidence="8">
    <location>
        <begin position="514"/>
        <end position="584"/>
    </location>
</feature>
<dbReference type="EMBL" id="PDEQ01000001">
    <property type="protein sequence ID" value="PEN15211.1"/>
    <property type="molecule type" value="Genomic_DNA"/>
</dbReference>
<dbReference type="SMART" id="SM00388">
    <property type="entry name" value="HisKA"/>
    <property type="match status" value="1"/>
</dbReference>
<dbReference type="SMART" id="SM00065">
    <property type="entry name" value="GAF"/>
    <property type="match status" value="1"/>
</dbReference>
<name>A0A2A8D2V7_9BACT</name>
<evidence type="ECO:0000256" key="5">
    <source>
        <dbReference type="ARBA" id="ARBA00022777"/>
    </source>
</evidence>
<dbReference type="CDD" id="cd00130">
    <property type="entry name" value="PAS"/>
    <property type="match status" value="3"/>
</dbReference>
<keyword evidence="3" id="KW-0597">Phosphoprotein</keyword>
<dbReference type="OrthoDB" id="9811889at2"/>
<dbReference type="InterPro" id="IPR029016">
    <property type="entry name" value="GAF-like_dom_sf"/>
</dbReference>
<keyword evidence="5" id="KW-0418">Kinase</keyword>
<evidence type="ECO:0000256" key="4">
    <source>
        <dbReference type="ARBA" id="ARBA00022679"/>
    </source>
</evidence>
<dbReference type="InterPro" id="IPR000014">
    <property type="entry name" value="PAS"/>
</dbReference>
<dbReference type="PROSITE" id="PS50112">
    <property type="entry name" value="PAS"/>
    <property type="match status" value="2"/>
</dbReference>
<dbReference type="SUPFAM" id="SSF47384">
    <property type="entry name" value="Homodimeric domain of signal transducing histidine kinase"/>
    <property type="match status" value="1"/>
</dbReference>
<dbReference type="InterPro" id="IPR003661">
    <property type="entry name" value="HisK_dim/P_dom"/>
</dbReference>
<protein>
    <recommendedName>
        <fullName evidence="2">histidine kinase</fullName>
        <ecNumber evidence="2">2.7.13.3</ecNumber>
    </recommendedName>
</protein>
<dbReference type="PRINTS" id="PR00344">
    <property type="entry name" value="BCTRLSENSOR"/>
</dbReference>
<organism evidence="10 11">
    <name type="scientific">Longibacter salinarum</name>
    <dbReference type="NCBI Taxonomy" id="1850348"/>
    <lineage>
        <taxon>Bacteria</taxon>
        <taxon>Pseudomonadati</taxon>
        <taxon>Rhodothermota</taxon>
        <taxon>Rhodothermia</taxon>
        <taxon>Rhodothermales</taxon>
        <taxon>Salisaetaceae</taxon>
        <taxon>Longibacter</taxon>
    </lineage>
</organism>
<dbReference type="SMART" id="SM00387">
    <property type="entry name" value="HATPase_c"/>
    <property type="match status" value="1"/>
</dbReference>
<dbReference type="Pfam" id="PF01590">
    <property type="entry name" value="GAF"/>
    <property type="match status" value="1"/>
</dbReference>
<dbReference type="InterPro" id="IPR000700">
    <property type="entry name" value="PAS-assoc_C"/>
</dbReference>
<dbReference type="GO" id="GO:0000155">
    <property type="term" value="F:phosphorelay sensor kinase activity"/>
    <property type="evidence" value="ECO:0007669"/>
    <property type="project" value="InterPro"/>
</dbReference>
<dbReference type="InterPro" id="IPR001610">
    <property type="entry name" value="PAC"/>
</dbReference>
<dbReference type="GO" id="GO:0006355">
    <property type="term" value="P:regulation of DNA-templated transcription"/>
    <property type="evidence" value="ECO:0007669"/>
    <property type="project" value="InterPro"/>
</dbReference>
<feature type="domain" description="PAC" evidence="9">
    <location>
        <begin position="588"/>
        <end position="640"/>
    </location>
</feature>
<evidence type="ECO:0000256" key="2">
    <source>
        <dbReference type="ARBA" id="ARBA00012438"/>
    </source>
</evidence>
<dbReference type="SMART" id="SM00091">
    <property type="entry name" value="PAS"/>
    <property type="match status" value="4"/>
</dbReference>
<dbReference type="Gene3D" id="3.30.450.20">
    <property type="entry name" value="PAS domain"/>
    <property type="match status" value="5"/>
</dbReference>
<dbReference type="Gene3D" id="3.30.450.40">
    <property type="match status" value="1"/>
</dbReference>
<feature type="domain" description="PAC" evidence="9">
    <location>
        <begin position="719"/>
        <end position="772"/>
    </location>
</feature>
<feature type="compositionally biased region" description="Basic and acidic residues" evidence="6">
    <location>
        <begin position="191"/>
        <end position="215"/>
    </location>
</feature>
<evidence type="ECO:0000313" key="11">
    <source>
        <dbReference type="Proteomes" id="UP000220102"/>
    </source>
</evidence>
<dbReference type="NCBIfam" id="TIGR00229">
    <property type="entry name" value="sensory_box"/>
    <property type="match status" value="4"/>
</dbReference>
<gene>
    <name evidence="10" type="ORF">CRI94_02720</name>
</gene>
<dbReference type="CDD" id="cd16922">
    <property type="entry name" value="HATPase_EvgS-ArcB-TorS-like"/>
    <property type="match status" value="1"/>
</dbReference>
<dbReference type="InterPro" id="IPR013656">
    <property type="entry name" value="PAS_4"/>
</dbReference>
<evidence type="ECO:0000256" key="1">
    <source>
        <dbReference type="ARBA" id="ARBA00000085"/>
    </source>
</evidence>
<keyword evidence="4" id="KW-0808">Transferase</keyword>
<dbReference type="InterPro" id="IPR004358">
    <property type="entry name" value="Sig_transdc_His_kin-like_C"/>
</dbReference>
<dbReference type="InterPro" id="IPR013767">
    <property type="entry name" value="PAS_fold"/>
</dbReference>
<dbReference type="InterPro" id="IPR003018">
    <property type="entry name" value="GAF"/>
</dbReference>
<dbReference type="FunFam" id="3.30.565.10:FF:000006">
    <property type="entry name" value="Sensor histidine kinase WalK"/>
    <property type="match status" value="1"/>
</dbReference>
<evidence type="ECO:0000256" key="6">
    <source>
        <dbReference type="SAM" id="MobiDB-lite"/>
    </source>
</evidence>
<dbReference type="SUPFAM" id="SSF55781">
    <property type="entry name" value="GAF domain-like"/>
    <property type="match status" value="1"/>
</dbReference>
<dbReference type="Pfam" id="PF08448">
    <property type="entry name" value="PAS_4"/>
    <property type="match status" value="3"/>
</dbReference>
<dbReference type="Pfam" id="PF00989">
    <property type="entry name" value="PAS"/>
    <property type="match status" value="1"/>
</dbReference>
<dbReference type="SUPFAM" id="SSF55874">
    <property type="entry name" value="ATPase domain of HSP90 chaperone/DNA topoisomerase II/histidine kinase"/>
    <property type="match status" value="1"/>
</dbReference>
<dbReference type="Pfam" id="PF13426">
    <property type="entry name" value="PAS_9"/>
    <property type="match status" value="1"/>
</dbReference>
<dbReference type="SMART" id="SM00086">
    <property type="entry name" value="PAC"/>
    <property type="match status" value="4"/>
</dbReference>
<feature type="domain" description="Histidine kinase" evidence="7">
    <location>
        <begin position="1087"/>
        <end position="1302"/>
    </location>
</feature>
<dbReference type="InterPro" id="IPR035965">
    <property type="entry name" value="PAS-like_dom_sf"/>
</dbReference>
<evidence type="ECO:0000259" key="7">
    <source>
        <dbReference type="PROSITE" id="PS50109"/>
    </source>
</evidence>
<dbReference type="InterPro" id="IPR036890">
    <property type="entry name" value="HATPase_C_sf"/>
</dbReference>
<feature type="domain" description="PAC" evidence="9">
    <location>
        <begin position="458"/>
        <end position="513"/>
    </location>
</feature>
<dbReference type="Gene3D" id="1.10.287.130">
    <property type="match status" value="1"/>
</dbReference>
<evidence type="ECO:0000313" key="10">
    <source>
        <dbReference type="EMBL" id="PEN15211.1"/>
    </source>
</evidence>
<comment type="caution">
    <text evidence="10">The sequence shown here is derived from an EMBL/GenBank/DDBJ whole genome shotgun (WGS) entry which is preliminary data.</text>
</comment>
<dbReference type="PROSITE" id="PS50109">
    <property type="entry name" value="HIS_KIN"/>
    <property type="match status" value="1"/>
</dbReference>